<evidence type="ECO:0000313" key="1">
    <source>
        <dbReference type="EMBL" id="EMY71106.1"/>
    </source>
</evidence>
<gene>
    <name evidence="1" type="ORF">LEP1GSC199_0180</name>
</gene>
<accession>N1WGY3</accession>
<dbReference type="EMBL" id="AOGY02000021">
    <property type="protein sequence ID" value="EMY71106.1"/>
    <property type="molecule type" value="Genomic_DNA"/>
</dbReference>
<sequence>MGPCKKNINLATKNGKLPVFGARVSQVSPLPFELFFILSVRN</sequence>
<dbReference type="AlphaFoldDB" id="N1WGY3"/>
<evidence type="ECO:0000313" key="2">
    <source>
        <dbReference type="Proteomes" id="UP000012227"/>
    </source>
</evidence>
<protein>
    <submittedName>
        <fullName evidence="1">Uncharacterized protein</fullName>
    </submittedName>
</protein>
<organism evidence="1 2">
    <name type="scientific">Leptospira vanthielii serovar Holland str. Waz Holland = ATCC 700522</name>
    <dbReference type="NCBI Taxonomy" id="1218591"/>
    <lineage>
        <taxon>Bacteria</taxon>
        <taxon>Pseudomonadati</taxon>
        <taxon>Spirochaetota</taxon>
        <taxon>Spirochaetia</taxon>
        <taxon>Leptospirales</taxon>
        <taxon>Leptospiraceae</taxon>
        <taxon>Leptospira</taxon>
    </lineage>
</organism>
<proteinExistence type="predicted"/>
<name>N1WGY3_9LEPT</name>
<comment type="caution">
    <text evidence="1">The sequence shown here is derived from an EMBL/GenBank/DDBJ whole genome shotgun (WGS) entry which is preliminary data.</text>
</comment>
<dbReference type="Proteomes" id="UP000012227">
    <property type="component" value="Unassembled WGS sequence"/>
</dbReference>
<reference evidence="1 2" key="1">
    <citation type="submission" date="2013-03" db="EMBL/GenBank/DDBJ databases">
        <authorList>
            <person name="Harkins D.M."/>
            <person name="Durkin A.S."/>
            <person name="Brinkac L.M."/>
            <person name="Haft D.H."/>
            <person name="Selengut J.D."/>
            <person name="Sanka R."/>
            <person name="DePew J."/>
            <person name="Purushe J."/>
            <person name="Galloway R.L."/>
            <person name="Vinetz J.M."/>
            <person name="Sutton G.G."/>
            <person name="Nierman W.C."/>
            <person name="Fouts D.E."/>
        </authorList>
    </citation>
    <scope>NUCLEOTIDE SEQUENCE [LARGE SCALE GENOMIC DNA]</scope>
    <source>
        <strain evidence="1 2">Waz Holland</strain>
    </source>
</reference>
<dbReference type="STRING" id="1218591.LEP1GSC199_0180"/>